<name>A0A0L6VHT5_9BASI</name>
<evidence type="ECO:0000313" key="2">
    <source>
        <dbReference type="Proteomes" id="UP000037035"/>
    </source>
</evidence>
<comment type="caution">
    <text evidence="1">The sequence shown here is derived from an EMBL/GenBank/DDBJ whole genome shotgun (WGS) entry which is preliminary data.</text>
</comment>
<reference evidence="1 2" key="1">
    <citation type="submission" date="2015-08" db="EMBL/GenBank/DDBJ databases">
        <title>Next Generation Sequencing and Analysis of the Genome of Puccinia sorghi L Schw, the Causal Agent of Maize Common Rust.</title>
        <authorList>
            <person name="Rochi L."/>
            <person name="Burguener G."/>
            <person name="Darino M."/>
            <person name="Turjanski A."/>
            <person name="Kreff E."/>
            <person name="Dieguez M.J."/>
            <person name="Sacco F."/>
        </authorList>
    </citation>
    <scope>NUCLEOTIDE SEQUENCE [LARGE SCALE GENOMIC DNA]</scope>
    <source>
        <strain evidence="1 2">RO10H11247</strain>
    </source>
</reference>
<accession>A0A0L6VHT5</accession>
<proteinExistence type="predicted"/>
<keyword evidence="2" id="KW-1185">Reference proteome</keyword>
<dbReference type="VEuPathDB" id="FungiDB:VP01_1580g1"/>
<dbReference type="Proteomes" id="UP000037035">
    <property type="component" value="Unassembled WGS sequence"/>
</dbReference>
<gene>
    <name evidence="1" type="ORF">VP01_1580g1</name>
</gene>
<dbReference type="OrthoDB" id="2507298at2759"/>
<dbReference type="AlphaFoldDB" id="A0A0L6VHT5"/>
<organism evidence="1 2">
    <name type="scientific">Puccinia sorghi</name>
    <dbReference type="NCBI Taxonomy" id="27349"/>
    <lineage>
        <taxon>Eukaryota</taxon>
        <taxon>Fungi</taxon>
        <taxon>Dikarya</taxon>
        <taxon>Basidiomycota</taxon>
        <taxon>Pucciniomycotina</taxon>
        <taxon>Pucciniomycetes</taxon>
        <taxon>Pucciniales</taxon>
        <taxon>Pucciniaceae</taxon>
        <taxon>Puccinia</taxon>
    </lineage>
</organism>
<evidence type="ECO:0000313" key="1">
    <source>
        <dbReference type="EMBL" id="KNZ60279.1"/>
    </source>
</evidence>
<protein>
    <submittedName>
        <fullName evidence="1">Uncharacterized protein</fullName>
    </submittedName>
</protein>
<dbReference type="EMBL" id="LAVV01006371">
    <property type="protein sequence ID" value="KNZ60279.1"/>
    <property type="molecule type" value="Genomic_DNA"/>
</dbReference>
<sequence>MVYHLNLHQALFHSLWQMGPNVPVLATKMSQAAETSFKGDIKGYLDFLGIHDKDHVLEILLENCFHSHKVFKPPGLARADIKNLGLTLGLVTMLFDNVSKYEVSFFS</sequence>